<dbReference type="Proteomes" id="UP000237105">
    <property type="component" value="Unassembled WGS sequence"/>
</dbReference>
<feature type="region of interest" description="Disordered" evidence="1">
    <location>
        <begin position="31"/>
        <end position="69"/>
    </location>
</feature>
<feature type="compositionally biased region" description="Polar residues" evidence="1">
    <location>
        <begin position="32"/>
        <end position="54"/>
    </location>
</feature>
<evidence type="ECO:0000313" key="3">
    <source>
        <dbReference type="Proteomes" id="UP000237105"/>
    </source>
</evidence>
<reference evidence="3" key="1">
    <citation type="submission" date="2016-06" db="EMBL/GenBank/DDBJ databases">
        <title>Parallel loss of symbiosis genes in relatives of nitrogen-fixing non-legume Parasponia.</title>
        <authorList>
            <person name="Van Velzen R."/>
            <person name="Holmer R."/>
            <person name="Bu F."/>
            <person name="Rutten L."/>
            <person name="Van Zeijl A."/>
            <person name="Liu W."/>
            <person name="Santuari L."/>
            <person name="Cao Q."/>
            <person name="Sharma T."/>
            <person name="Shen D."/>
            <person name="Roswanjaya Y."/>
            <person name="Wardhani T."/>
            <person name="Kalhor M.S."/>
            <person name="Jansen J."/>
            <person name="Van den Hoogen J."/>
            <person name="Gungor B."/>
            <person name="Hartog M."/>
            <person name="Hontelez J."/>
            <person name="Verver J."/>
            <person name="Yang W.-C."/>
            <person name="Schijlen E."/>
            <person name="Repin R."/>
            <person name="Schilthuizen M."/>
            <person name="Schranz E."/>
            <person name="Heidstra R."/>
            <person name="Miyata K."/>
            <person name="Fedorova E."/>
            <person name="Kohlen W."/>
            <person name="Bisseling T."/>
            <person name="Smit S."/>
            <person name="Geurts R."/>
        </authorList>
    </citation>
    <scope>NUCLEOTIDE SEQUENCE [LARGE SCALE GENOMIC DNA]</scope>
    <source>
        <strain evidence="3">cv. WU1-14</strain>
    </source>
</reference>
<protein>
    <submittedName>
        <fullName evidence="2">Uncharacterized protein</fullName>
    </submittedName>
</protein>
<accession>A0A2P5D068</accession>
<comment type="caution">
    <text evidence="2">The sequence shown here is derived from an EMBL/GenBank/DDBJ whole genome shotgun (WGS) entry which is preliminary data.</text>
</comment>
<name>A0A2P5D068_PARAD</name>
<feature type="compositionally biased region" description="Low complexity" evidence="1">
    <location>
        <begin position="55"/>
        <end position="69"/>
    </location>
</feature>
<gene>
    <name evidence="2" type="ORF">PanWU01x14_107350</name>
</gene>
<dbReference type="EMBL" id="JXTB01000077">
    <property type="protein sequence ID" value="PON66698.1"/>
    <property type="molecule type" value="Genomic_DNA"/>
</dbReference>
<proteinExistence type="predicted"/>
<feature type="non-terminal residue" evidence="2">
    <location>
        <position position="1"/>
    </location>
</feature>
<evidence type="ECO:0000313" key="2">
    <source>
        <dbReference type="EMBL" id="PON66698.1"/>
    </source>
</evidence>
<dbReference type="AlphaFoldDB" id="A0A2P5D068"/>
<evidence type="ECO:0000256" key="1">
    <source>
        <dbReference type="SAM" id="MobiDB-lite"/>
    </source>
</evidence>
<keyword evidence="3" id="KW-1185">Reference proteome</keyword>
<organism evidence="2 3">
    <name type="scientific">Parasponia andersonii</name>
    <name type="common">Sponia andersonii</name>
    <dbReference type="NCBI Taxonomy" id="3476"/>
    <lineage>
        <taxon>Eukaryota</taxon>
        <taxon>Viridiplantae</taxon>
        <taxon>Streptophyta</taxon>
        <taxon>Embryophyta</taxon>
        <taxon>Tracheophyta</taxon>
        <taxon>Spermatophyta</taxon>
        <taxon>Magnoliopsida</taxon>
        <taxon>eudicotyledons</taxon>
        <taxon>Gunneridae</taxon>
        <taxon>Pentapetalae</taxon>
        <taxon>rosids</taxon>
        <taxon>fabids</taxon>
        <taxon>Rosales</taxon>
        <taxon>Cannabaceae</taxon>
        <taxon>Parasponia</taxon>
    </lineage>
</organism>
<sequence>GIHSAFYNYIYLLSAFFTWYQEYKEIQAAMADSQNTQNPSGNTNTPESINDSAQNLSSNTNTSGLTSSNTNLVPLLENTLTNPFPTNLNHILPIKLDGNNFLL</sequence>